<dbReference type="NCBIfam" id="NF033832">
    <property type="entry name" value="sce7726_fam"/>
    <property type="match status" value="1"/>
</dbReference>
<reference evidence="1" key="1">
    <citation type="submission" date="2024-06" db="EMBL/GenBank/DDBJ databases">
        <title>A Novel Isolate, Dehalogenimonas sp. Strain 4OHTPN, Dechlorinates Aromatic 4 Hydroxy chlorothalonil by a Novel Reductive Dehalogenase.</title>
        <authorList>
            <person name="Liu G."/>
        </authorList>
    </citation>
    <scope>NUCLEOTIDE SEQUENCE</scope>
    <source>
        <strain evidence="1">4OHTPN</strain>
    </source>
</reference>
<gene>
    <name evidence="1" type="ORF">ABV300_03740</name>
</gene>
<sequence>MKDQDIRAVLKAELMRKYAGDSNTLVLDELGIRHGLGRLDLAVVNHRLHGYEIKGDLDNLRRLPDQIKVFSSVADRMTLVVSYRHAGRAFKMVPDWWGVRLAEPNEASGSVVLNSARAPRNNPSVDINALVTLLWRNEALAMLEGIDAADGVRSKSRKIIYHRLVEAFDPEDLKTRIRQQLRNRKAWRVAEPQTSCGD</sequence>
<accession>A0AAU8GAM8</accession>
<protein>
    <submittedName>
        <fullName evidence="1">Sce7726 family protein</fullName>
    </submittedName>
</protein>
<dbReference type="AlphaFoldDB" id="A0AAU8GAM8"/>
<dbReference type="EMBL" id="CP159307">
    <property type="protein sequence ID" value="XCH34001.1"/>
    <property type="molecule type" value="Genomic_DNA"/>
</dbReference>
<evidence type="ECO:0000313" key="1">
    <source>
        <dbReference type="EMBL" id="XCH34001.1"/>
    </source>
</evidence>
<name>A0AAU8GAM8_9CHLR</name>
<dbReference type="RefSeq" id="WP_353715189.1">
    <property type="nucleotide sequence ID" value="NZ_CP159307.1"/>
</dbReference>
<proteinExistence type="predicted"/>
<dbReference type="InterPro" id="IPR047729">
    <property type="entry name" value="Sce7726-like"/>
</dbReference>
<organism evidence="1">
    <name type="scientific">Dehalogenimonas sp. 4OHTPN</name>
    <dbReference type="NCBI Taxonomy" id="3166643"/>
    <lineage>
        <taxon>Bacteria</taxon>
        <taxon>Bacillati</taxon>
        <taxon>Chloroflexota</taxon>
        <taxon>Dehalococcoidia</taxon>
        <taxon>Dehalococcoidales</taxon>
        <taxon>Dehalococcoidaceae</taxon>
        <taxon>Dehalogenimonas</taxon>
    </lineage>
</organism>